<evidence type="ECO:0000313" key="3">
    <source>
        <dbReference type="WBParaSite" id="nRc.2.0.1.t21439-RA"/>
    </source>
</evidence>
<feature type="compositionally biased region" description="Polar residues" evidence="1">
    <location>
        <begin position="33"/>
        <end position="60"/>
    </location>
</feature>
<keyword evidence="2" id="KW-1185">Reference proteome</keyword>
<feature type="region of interest" description="Disordered" evidence="1">
    <location>
        <begin position="24"/>
        <end position="60"/>
    </location>
</feature>
<evidence type="ECO:0000313" key="2">
    <source>
        <dbReference type="Proteomes" id="UP000887565"/>
    </source>
</evidence>
<sequence length="60" mass="6716">MDQNIEATKFSDNEHHLQQRKTVRIDPVPENMPTHSLQINGSNSGPQTPLLVSSSDVFTK</sequence>
<reference evidence="3" key="1">
    <citation type="submission" date="2022-11" db="UniProtKB">
        <authorList>
            <consortium name="WormBaseParasite"/>
        </authorList>
    </citation>
    <scope>IDENTIFICATION</scope>
</reference>
<name>A0A915J6P5_ROMCU</name>
<dbReference type="WBParaSite" id="nRc.2.0.1.t21439-RA">
    <property type="protein sequence ID" value="nRc.2.0.1.t21439-RA"/>
    <property type="gene ID" value="nRc.2.0.1.g21439"/>
</dbReference>
<proteinExistence type="predicted"/>
<dbReference type="Proteomes" id="UP000887565">
    <property type="component" value="Unplaced"/>
</dbReference>
<accession>A0A915J6P5</accession>
<evidence type="ECO:0000256" key="1">
    <source>
        <dbReference type="SAM" id="MobiDB-lite"/>
    </source>
</evidence>
<organism evidence="2 3">
    <name type="scientific">Romanomermis culicivorax</name>
    <name type="common">Nematode worm</name>
    <dbReference type="NCBI Taxonomy" id="13658"/>
    <lineage>
        <taxon>Eukaryota</taxon>
        <taxon>Metazoa</taxon>
        <taxon>Ecdysozoa</taxon>
        <taxon>Nematoda</taxon>
        <taxon>Enoplea</taxon>
        <taxon>Dorylaimia</taxon>
        <taxon>Mermithida</taxon>
        <taxon>Mermithoidea</taxon>
        <taxon>Mermithidae</taxon>
        <taxon>Romanomermis</taxon>
    </lineage>
</organism>
<dbReference type="AlphaFoldDB" id="A0A915J6P5"/>
<protein>
    <submittedName>
        <fullName evidence="3">Uncharacterized protein</fullName>
    </submittedName>
</protein>